<organism evidence="2 3">
    <name type="scientific">Parasitella parasitica</name>
    <dbReference type="NCBI Taxonomy" id="35722"/>
    <lineage>
        <taxon>Eukaryota</taxon>
        <taxon>Fungi</taxon>
        <taxon>Fungi incertae sedis</taxon>
        <taxon>Mucoromycota</taxon>
        <taxon>Mucoromycotina</taxon>
        <taxon>Mucoromycetes</taxon>
        <taxon>Mucorales</taxon>
        <taxon>Mucorineae</taxon>
        <taxon>Mucoraceae</taxon>
        <taxon>Parasitella</taxon>
    </lineage>
</organism>
<dbReference type="InterPro" id="IPR038279">
    <property type="entry name" value="Ndc10_dom2_sf"/>
</dbReference>
<reference evidence="2 3" key="1">
    <citation type="submission" date="2014-09" db="EMBL/GenBank/DDBJ databases">
        <authorList>
            <person name="Ellenberger Sabrina"/>
        </authorList>
    </citation>
    <scope>NUCLEOTIDE SEQUENCE [LARGE SCALE GENOMIC DNA]</scope>
    <source>
        <strain evidence="2 3">CBS 412.66</strain>
    </source>
</reference>
<dbReference type="Proteomes" id="UP000054107">
    <property type="component" value="Unassembled WGS sequence"/>
</dbReference>
<dbReference type="OrthoDB" id="2205501at2759"/>
<proteinExistence type="predicted"/>
<dbReference type="STRING" id="35722.A0A0B7N6Z9"/>
<dbReference type="GO" id="GO:0003677">
    <property type="term" value="F:DNA binding"/>
    <property type="evidence" value="ECO:0007669"/>
    <property type="project" value="InterPro"/>
</dbReference>
<name>A0A0B7N6Z9_9FUNG</name>
<sequence length="160" mass="17955">MAEIFGTSEAAIQRLGRWNNSALTPHYLTHLPREALRALAGFTREAGQFYLVRSTVTPPEELLKKVFFQVDYWIEKINKEEVLEGSTAADGIFKSACSTANLNHALENTEEPGELLLQRAIPKVGNHLKDLKHQVFMLSAQVRSLNTLLQGFQAFPADIF</sequence>
<dbReference type="InterPro" id="IPR031872">
    <property type="entry name" value="NDC10_II"/>
</dbReference>
<keyword evidence="3" id="KW-1185">Reference proteome</keyword>
<dbReference type="Gene3D" id="1.10.443.20">
    <property type="entry name" value="Centromere DNA-binding protein complex CBF3 subunit, domain 2"/>
    <property type="match status" value="1"/>
</dbReference>
<evidence type="ECO:0000259" key="1">
    <source>
        <dbReference type="Pfam" id="PF16787"/>
    </source>
</evidence>
<dbReference type="EMBL" id="LN729408">
    <property type="protein sequence ID" value="CEP13204.1"/>
    <property type="molecule type" value="Genomic_DNA"/>
</dbReference>
<evidence type="ECO:0000313" key="2">
    <source>
        <dbReference type="EMBL" id="CEP13204.1"/>
    </source>
</evidence>
<gene>
    <name evidence="2" type="primary">PARPA_07253.1 scaffold 26887</name>
</gene>
<dbReference type="AlphaFoldDB" id="A0A0B7N6Z9"/>
<protein>
    <recommendedName>
        <fullName evidence="1">Ndc10 domain-containing protein</fullName>
    </recommendedName>
</protein>
<accession>A0A0B7N6Z9</accession>
<dbReference type="Pfam" id="PF16787">
    <property type="entry name" value="NDC10_II"/>
    <property type="match status" value="1"/>
</dbReference>
<evidence type="ECO:0000313" key="3">
    <source>
        <dbReference type="Proteomes" id="UP000054107"/>
    </source>
</evidence>
<feature type="domain" description="Ndc10" evidence="1">
    <location>
        <begin position="3"/>
        <end position="81"/>
    </location>
</feature>